<evidence type="ECO:0000259" key="1">
    <source>
        <dbReference type="Pfam" id="PF05419"/>
    </source>
</evidence>
<dbReference type="Gene3D" id="1.25.40.620">
    <property type="match status" value="1"/>
</dbReference>
<dbReference type="GO" id="GO:0046906">
    <property type="term" value="F:tetrapyrrole binding"/>
    <property type="evidence" value="ECO:0007669"/>
    <property type="project" value="TreeGrafter"/>
</dbReference>
<dbReference type="Pfam" id="PF05419">
    <property type="entry name" value="GUN4"/>
    <property type="match status" value="1"/>
</dbReference>
<dbReference type="RefSeq" id="YP_009394042.1">
    <property type="nucleotide sequence ID" value="NC_035271.1"/>
</dbReference>
<gene>
    <name evidence="2" type="primary">ycf53</name>
</gene>
<dbReference type="InterPro" id="IPR037215">
    <property type="entry name" value="GUN4-like_sf"/>
</dbReference>
<organism evidence="2">
    <name type="scientific">Rhodomela confervoides</name>
    <name type="common">Red alga</name>
    <dbReference type="NCBI Taxonomy" id="35163"/>
    <lineage>
        <taxon>Eukaryota</taxon>
        <taxon>Rhodophyta</taxon>
        <taxon>Florideophyceae</taxon>
        <taxon>Rhodymeniophycidae</taxon>
        <taxon>Ceramiales</taxon>
        <taxon>Rhodomelaceae</taxon>
        <taxon>Rhodomela</taxon>
    </lineage>
</organism>
<dbReference type="InterPro" id="IPR016024">
    <property type="entry name" value="ARM-type_fold"/>
</dbReference>
<keyword evidence="2" id="KW-0150">Chloroplast</keyword>
<feature type="domain" description="GUN4-like" evidence="1">
    <location>
        <begin position="102"/>
        <end position="238"/>
    </location>
</feature>
<dbReference type="Gene3D" id="1.10.10.1770">
    <property type="entry name" value="Gun4-like"/>
    <property type="match status" value="1"/>
</dbReference>
<dbReference type="CDD" id="cd16383">
    <property type="entry name" value="GUN4"/>
    <property type="match status" value="1"/>
</dbReference>
<geneLocation type="chloroplast" evidence="2"/>
<dbReference type="PANTHER" id="PTHR34800">
    <property type="entry name" value="TETRAPYRROLE-BINDING PROTEIN, CHLOROPLASTIC"/>
    <property type="match status" value="1"/>
</dbReference>
<dbReference type="EMBL" id="MF101424">
    <property type="protein sequence ID" value="ARW62604.1"/>
    <property type="molecule type" value="Genomic_DNA"/>
</dbReference>
<dbReference type="PANTHER" id="PTHR34800:SF1">
    <property type="entry name" value="TETRAPYRROLE-BINDING PROTEIN, CHLOROPLASTIC"/>
    <property type="match status" value="1"/>
</dbReference>
<proteinExistence type="predicted"/>
<dbReference type="GeneID" id="33355839"/>
<dbReference type="InterPro" id="IPR008629">
    <property type="entry name" value="GUN4-like"/>
</dbReference>
<dbReference type="SUPFAM" id="SSF140869">
    <property type="entry name" value="GUN4-like"/>
    <property type="match status" value="1"/>
</dbReference>
<dbReference type="AlphaFoldDB" id="A0A1Z1MA31"/>
<dbReference type="SUPFAM" id="SSF48371">
    <property type="entry name" value="ARM repeat"/>
    <property type="match status" value="1"/>
</dbReference>
<accession>A0A1Z1MA31</accession>
<name>A0A1Z1MA31_RHOCN</name>
<keyword evidence="2" id="KW-0934">Plastid</keyword>
<reference evidence="2" key="1">
    <citation type="journal article" date="2017" name="J. Phycol.">
        <title>Analysis of chloroplast genomes and a supermatrix inform reclassification of the Rhodomelaceae (Rhodophyta).</title>
        <authorList>
            <person name="Diaz-Tapia P."/>
            <person name="Maggs C.A."/>
            <person name="West J.A."/>
            <person name="Verbruggen H."/>
        </authorList>
    </citation>
    <scope>NUCLEOTIDE SEQUENCE</scope>
    <source>
        <strain evidence="2">PD508</strain>
    </source>
</reference>
<sequence>MKQEQYNPVYINKQINIIIDKNYEIISSDTEKIINTIFNKGEKEQGILLESIIQRIIMKKKNPDIIDGLIYQKLIETDKQAIKEKVLKFFPNGILTLKLPLTINYQPLQELLMSKKFQEADKLTQIYLCKLVEIKTKHKKEWLYFTDIQFLPIEDISIIDYLWKIYSKGKFGFSTQKKIWINNNKKWDKLWERINWINNENGAMRRYPQEFTWNLEAPEGHLPLFNQLRGTQTLSYLFNSIK</sequence>
<protein>
    <recommendedName>
        <fullName evidence="1">GUN4-like domain-containing protein</fullName>
    </recommendedName>
</protein>
<evidence type="ECO:0000313" key="2">
    <source>
        <dbReference type="EMBL" id="ARW62604.1"/>
    </source>
</evidence>